<dbReference type="InterPro" id="IPR036388">
    <property type="entry name" value="WH-like_DNA-bd_sf"/>
</dbReference>
<dbReference type="SUPFAM" id="SSF46785">
    <property type="entry name" value="Winged helix' DNA-binding domain"/>
    <property type="match status" value="1"/>
</dbReference>
<dbReference type="STRING" id="2052828.ATO67_09595"/>
<protein>
    <submittedName>
        <fullName evidence="5">GntR family transcriptional regulator</fullName>
    </submittedName>
</protein>
<dbReference type="CDD" id="cd07377">
    <property type="entry name" value="WHTH_GntR"/>
    <property type="match status" value="1"/>
</dbReference>
<accession>A0A135P0E0</accession>
<dbReference type="InterPro" id="IPR028978">
    <property type="entry name" value="Chorismate_lyase_/UTRA_dom_sf"/>
</dbReference>
<dbReference type="EMBL" id="LNUW01000035">
    <property type="protein sequence ID" value="KXG84883.1"/>
    <property type="molecule type" value="Genomic_DNA"/>
</dbReference>
<dbReference type="Gene3D" id="1.10.10.10">
    <property type="entry name" value="Winged helix-like DNA-binding domain superfamily/Winged helix DNA-binding domain"/>
    <property type="match status" value="1"/>
</dbReference>
<reference evidence="5 6" key="1">
    <citation type="submission" date="2015-11" db="EMBL/GenBank/DDBJ databases">
        <title>Draft genome sequence of Agrobacterium sp. R89-1.</title>
        <authorList>
            <person name="Zahradnik J."/>
            <person name="Kyslikova E."/>
            <person name="Palyzova A."/>
            <person name="Kyslik P."/>
        </authorList>
    </citation>
    <scope>NUCLEOTIDE SEQUENCE [LARGE SCALE GENOMIC DNA]</scope>
    <source>
        <strain evidence="5 6">R89-1</strain>
    </source>
</reference>
<dbReference type="Gene3D" id="3.40.1410.10">
    <property type="entry name" value="Chorismate lyase-like"/>
    <property type="match status" value="1"/>
</dbReference>
<dbReference type="Proteomes" id="UP000070498">
    <property type="component" value="Unassembled WGS sequence"/>
</dbReference>
<gene>
    <name evidence="5" type="ORF">ATO67_09595</name>
</gene>
<dbReference type="Pfam" id="PF00392">
    <property type="entry name" value="GntR"/>
    <property type="match status" value="1"/>
</dbReference>
<dbReference type="InterPro" id="IPR011663">
    <property type="entry name" value="UTRA"/>
</dbReference>
<dbReference type="GO" id="GO:0003700">
    <property type="term" value="F:DNA-binding transcription factor activity"/>
    <property type="evidence" value="ECO:0007669"/>
    <property type="project" value="InterPro"/>
</dbReference>
<keyword evidence="2" id="KW-0238">DNA-binding</keyword>
<dbReference type="InterPro" id="IPR050679">
    <property type="entry name" value="Bact_HTH_transcr_reg"/>
</dbReference>
<evidence type="ECO:0000313" key="5">
    <source>
        <dbReference type="EMBL" id="KXG84883.1"/>
    </source>
</evidence>
<dbReference type="SUPFAM" id="SSF64288">
    <property type="entry name" value="Chorismate lyase-like"/>
    <property type="match status" value="1"/>
</dbReference>
<dbReference type="InterPro" id="IPR000524">
    <property type="entry name" value="Tscrpt_reg_HTH_GntR"/>
</dbReference>
<evidence type="ECO:0000256" key="2">
    <source>
        <dbReference type="ARBA" id="ARBA00023125"/>
    </source>
</evidence>
<name>A0A135P0E0_9HYPH</name>
<keyword evidence="6" id="KW-1185">Reference proteome</keyword>
<dbReference type="AlphaFoldDB" id="A0A135P0E0"/>
<evidence type="ECO:0000259" key="4">
    <source>
        <dbReference type="PROSITE" id="PS50949"/>
    </source>
</evidence>
<dbReference type="PANTHER" id="PTHR44846">
    <property type="entry name" value="MANNOSYL-D-GLYCERATE TRANSPORT/METABOLISM SYSTEM REPRESSOR MNGR-RELATED"/>
    <property type="match status" value="1"/>
</dbReference>
<dbReference type="GO" id="GO:0003677">
    <property type="term" value="F:DNA binding"/>
    <property type="evidence" value="ECO:0007669"/>
    <property type="project" value="UniProtKB-KW"/>
</dbReference>
<evidence type="ECO:0000256" key="1">
    <source>
        <dbReference type="ARBA" id="ARBA00023015"/>
    </source>
</evidence>
<feature type="domain" description="HTH gntR-type" evidence="4">
    <location>
        <begin position="8"/>
        <end position="76"/>
    </location>
</feature>
<evidence type="ECO:0000313" key="6">
    <source>
        <dbReference type="Proteomes" id="UP000070498"/>
    </source>
</evidence>
<keyword evidence="3" id="KW-0804">Transcription</keyword>
<dbReference type="PROSITE" id="PS50949">
    <property type="entry name" value="HTH_GNTR"/>
    <property type="match status" value="1"/>
</dbReference>
<dbReference type="SMART" id="SM00866">
    <property type="entry name" value="UTRA"/>
    <property type="match status" value="1"/>
</dbReference>
<dbReference type="GO" id="GO:0045892">
    <property type="term" value="P:negative regulation of DNA-templated transcription"/>
    <property type="evidence" value="ECO:0007669"/>
    <property type="project" value="TreeGrafter"/>
</dbReference>
<dbReference type="RefSeq" id="WP_067647583.1">
    <property type="nucleotide sequence ID" value="NZ_KQ961027.1"/>
</dbReference>
<evidence type="ECO:0000256" key="3">
    <source>
        <dbReference type="ARBA" id="ARBA00023163"/>
    </source>
</evidence>
<sequence>MRSSRGSLPVYLQIAETLVRDITAGRLIDGEKLPPEREMANTLGIAVGTLRKTLAELHSRGLLERIQGSGNYIRAVTDPKSVYAMFRLELISGGGFPTAEILSVSRQVKPEELPSFGASCEGHRIRRLRRIAGKTAAIEEIWLDGSYIDNVAAEDLSESLYLYYRTRLGLWIAKAEDHIDLGHVPDWSPEAFNPKCGEPVPHVLRISSSHEGMTAEVSHTWYNPSVARYVNRLR</sequence>
<keyword evidence="1" id="KW-0805">Transcription regulation</keyword>
<dbReference type="InterPro" id="IPR036390">
    <property type="entry name" value="WH_DNA-bd_sf"/>
</dbReference>
<comment type="caution">
    <text evidence="5">The sequence shown here is derived from an EMBL/GenBank/DDBJ whole genome shotgun (WGS) entry which is preliminary data.</text>
</comment>
<dbReference type="OrthoDB" id="9794015at2"/>
<proteinExistence type="predicted"/>
<dbReference type="Pfam" id="PF07702">
    <property type="entry name" value="UTRA"/>
    <property type="match status" value="1"/>
</dbReference>
<dbReference type="SMART" id="SM00345">
    <property type="entry name" value="HTH_GNTR"/>
    <property type="match status" value="1"/>
</dbReference>
<dbReference type="PANTHER" id="PTHR44846:SF1">
    <property type="entry name" value="MANNOSYL-D-GLYCERATE TRANSPORT_METABOLISM SYSTEM REPRESSOR MNGR-RELATED"/>
    <property type="match status" value="1"/>
</dbReference>
<organism evidence="5 6">
    <name type="scientific">Agrobacterium bohemicum</name>
    <dbReference type="NCBI Taxonomy" id="2052828"/>
    <lineage>
        <taxon>Bacteria</taxon>
        <taxon>Pseudomonadati</taxon>
        <taxon>Pseudomonadota</taxon>
        <taxon>Alphaproteobacteria</taxon>
        <taxon>Hyphomicrobiales</taxon>
        <taxon>Rhizobiaceae</taxon>
        <taxon>Rhizobium/Agrobacterium group</taxon>
        <taxon>Agrobacterium</taxon>
    </lineage>
</organism>